<dbReference type="PROSITE" id="PS00041">
    <property type="entry name" value="HTH_ARAC_FAMILY_1"/>
    <property type="match status" value="1"/>
</dbReference>
<dbReference type="Gene3D" id="3.30.565.10">
    <property type="entry name" value="Histidine kinase-like ATPase, C-terminal domain"/>
    <property type="match status" value="1"/>
</dbReference>
<dbReference type="InterPro" id="IPR013783">
    <property type="entry name" value="Ig-like_fold"/>
</dbReference>
<sequence length="1287" mass="145962">MGQFLLKTLIMKCFLRIGFLALLLLLNIKGEALEFKNLGTDDGLNAGYVNDFVKDSLGYMWIATANGINRYSGYEFKSYDIRAFSSCKNKNAVRLLNLEGDIYVFLKSGGILKYDYEQDDFTEIKRLSQENVITASEFGDGFLVGLSDGMLYWDLKSDKIQGFNEFGFLFVRRIIASASGAYIATSRGVFKLGKQDKGGFEVRDSILYGKDIIDIVFDQKQRLWIGTEKSGLFVISSEEEKKIDLFNESLKNYTVRSIAFNKQNEAFVAVDRLGLFKIGKNDEIEAQYTHDPNKTKSLRQNSIHNIYIDEKGVCWLAAGDLGIDLLYSKDNPFLNIRHVLNDENSLANNSVRAIFKDLSDNVWFGTENGVSCLSPGGQWIHYNKSLELASTPVLAINEYEGDLVLGTYGEGLLKINKQEGRIETFFGPDQSPLDLIFTIFVDGDELWIGGNDGSICFYKNGRINHRVEIGQAKAIIKGLNERIYVASVTGVFEINKRNFSQRRIAGVSSEKGNSINNAFSLCLDSLRNCLWIGTDLGLHRYDLRVQELVSYSPAAHQETGTVYSIQLGDDHDLWLGTTHGLFRFNPEVKDFRLHDYEDGVCIDEFGFGATNRFRDGTLGFGGPEGAVLFNPKDIERDTVVSELFISEFLINGAKPEPDIVSGNINFKEEIELPYNYNSLSFTFEVVKFHGSRKNKFVWQLDGYDQVPFASKGNRVATYPKLDPGNYLLKAKVFDAEGVRSEKNIILGIKIHKPWWLRWWAIMLYVIVSALLLYLIVILERAKAHQRFSDEKVKFFVNLAHDIRTPVSLIQLSAEQLVKHENFENAVKLIYRNTQSLSQYVSQLLDFQKSEQKKVKLKVEEVDIKLFLESIVEEFNPLLQQKSIDLFQNIPNAQIWVDKEKMGRVFNNLISNAIKYTEEGGEINIDVEKQPESINIIIEDNGIGIPEKQQKMIFERFTRADNVMKGGFSGIGIGLMLSKRFVELHHGEIHVISKEKIGSKFIVSLPVGTGHFNENEIFIPDHNLEIRDFSDQKLSGNKLVLIVEDNDDLRGVLKSELELFYKVIEASNGKDGLFLALKKNPDLVITDVMMPKMSGKELCHILKQDFKTSHIPVVMITALSGFEDKVEGIEVGADAYVEKPFNMEVLNATINNLIRSRYALNQLRKKVDKEELQASSVSPDEDFLSRAFEIIKENISNPDFNIDVLCEKLGFSRSNLFRKLKGLTGLSPSDLIIKMKLNNAVELMDEGKEQRIGDIAFESGFHDPKYFSTLFKKKFGKTPKEYMEGLRK</sequence>
<dbReference type="Gene3D" id="2.130.10.10">
    <property type="entry name" value="YVTN repeat-like/Quinoprotein amine dehydrogenase"/>
    <property type="match status" value="2"/>
</dbReference>
<dbReference type="GO" id="GO:0005524">
    <property type="term" value="F:ATP binding"/>
    <property type="evidence" value="ECO:0007669"/>
    <property type="project" value="UniProtKB-KW"/>
</dbReference>
<dbReference type="SUPFAM" id="SSF63829">
    <property type="entry name" value="Calcium-dependent phosphotriesterase"/>
    <property type="match status" value="2"/>
</dbReference>
<keyword evidence="5" id="KW-0547">Nucleotide-binding</keyword>
<feature type="domain" description="Histidine kinase" evidence="15">
    <location>
        <begin position="797"/>
        <end position="1008"/>
    </location>
</feature>
<dbReference type="InterPro" id="IPR036890">
    <property type="entry name" value="HATPase_C_sf"/>
</dbReference>
<evidence type="ECO:0000256" key="10">
    <source>
        <dbReference type="ARBA" id="ARBA00023125"/>
    </source>
</evidence>
<evidence type="ECO:0000256" key="6">
    <source>
        <dbReference type="ARBA" id="ARBA00022777"/>
    </source>
</evidence>
<dbReference type="InterPro" id="IPR001789">
    <property type="entry name" value="Sig_transdc_resp-reg_receiver"/>
</dbReference>
<keyword evidence="9" id="KW-0805">Transcription regulation</keyword>
<keyword evidence="8" id="KW-0902">Two-component regulatory system</keyword>
<dbReference type="GO" id="GO:0043565">
    <property type="term" value="F:sequence-specific DNA binding"/>
    <property type="evidence" value="ECO:0007669"/>
    <property type="project" value="InterPro"/>
</dbReference>
<evidence type="ECO:0000256" key="1">
    <source>
        <dbReference type="ARBA" id="ARBA00000085"/>
    </source>
</evidence>
<dbReference type="Pfam" id="PF00072">
    <property type="entry name" value="Response_reg"/>
    <property type="match status" value="1"/>
</dbReference>
<dbReference type="SUPFAM" id="SSF47384">
    <property type="entry name" value="Homodimeric domain of signal transducing histidine kinase"/>
    <property type="match status" value="1"/>
</dbReference>
<dbReference type="Pfam" id="PF00512">
    <property type="entry name" value="HisKA"/>
    <property type="match status" value="1"/>
</dbReference>
<dbReference type="PANTHER" id="PTHR43547">
    <property type="entry name" value="TWO-COMPONENT HISTIDINE KINASE"/>
    <property type="match status" value="1"/>
</dbReference>
<dbReference type="InterPro" id="IPR018060">
    <property type="entry name" value="HTH_AraC"/>
</dbReference>
<keyword evidence="4" id="KW-0808">Transferase</keyword>
<dbReference type="Gene3D" id="2.60.40.10">
    <property type="entry name" value="Immunoglobulins"/>
    <property type="match status" value="1"/>
</dbReference>
<dbReference type="InterPro" id="IPR009057">
    <property type="entry name" value="Homeodomain-like_sf"/>
</dbReference>
<evidence type="ECO:0000256" key="3">
    <source>
        <dbReference type="ARBA" id="ARBA00022553"/>
    </source>
</evidence>
<dbReference type="PROSITE" id="PS50110">
    <property type="entry name" value="RESPONSE_REGULATORY"/>
    <property type="match status" value="1"/>
</dbReference>
<dbReference type="Pfam" id="PF12833">
    <property type="entry name" value="HTH_18"/>
    <property type="match status" value="1"/>
</dbReference>
<comment type="catalytic activity">
    <reaction evidence="1">
        <text>ATP + protein L-histidine = ADP + protein N-phospho-L-histidine.</text>
        <dbReference type="EC" id="2.7.13.3"/>
    </reaction>
</comment>
<dbReference type="EC" id="2.7.13.3" evidence="2"/>
<evidence type="ECO:0000256" key="9">
    <source>
        <dbReference type="ARBA" id="ARBA00023015"/>
    </source>
</evidence>
<evidence type="ECO:0000256" key="12">
    <source>
        <dbReference type="PROSITE-ProRule" id="PRU00169"/>
    </source>
</evidence>
<name>A0A2U2B7C6_9BACT</name>
<evidence type="ECO:0000256" key="13">
    <source>
        <dbReference type="SAM" id="Phobius"/>
    </source>
</evidence>
<feature type="domain" description="Response regulatory" evidence="16">
    <location>
        <begin position="1038"/>
        <end position="1153"/>
    </location>
</feature>
<evidence type="ECO:0000256" key="11">
    <source>
        <dbReference type="ARBA" id="ARBA00023163"/>
    </source>
</evidence>
<dbReference type="SUPFAM" id="SSF55874">
    <property type="entry name" value="ATPase domain of HSP90 chaperone/DNA topoisomerase II/histidine kinase"/>
    <property type="match status" value="1"/>
</dbReference>
<dbReference type="Proteomes" id="UP000244956">
    <property type="component" value="Unassembled WGS sequence"/>
</dbReference>
<dbReference type="PRINTS" id="PR00344">
    <property type="entry name" value="BCTRLSENSOR"/>
</dbReference>
<evidence type="ECO:0000256" key="4">
    <source>
        <dbReference type="ARBA" id="ARBA00022679"/>
    </source>
</evidence>
<dbReference type="SMART" id="SM00342">
    <property type="entry name" value="HTH_ARAC"/>
    <property type="match status" value="1"/>
</dbReference>
<dbReference type="SMART" id="SM00387">
    <property type="entry name" value="HATPase_c"/>
    <property type="match status" value="1"/>
</dbReference>
<dbReference type="SUPFAM" id="SSF52172">
    <property type="entry name" value="CheY-like"/>
    <property type="match status" value="1"/>
</dbReference>
<evidence type="ECO:0000256" key="7">
    <source>
        <dbReference type="ARBA" id="ARBA00022840"/>
    </source>
</evidence>
<dbReference type="SMART" id="SM00388">
    <property type="entry name" value="HisKA"/>
    <property type="match status" value="1"/>
</dbReference>
<evidence type="ECO:0000259" key="16">
    <source>
        <dbReference type="PROSITE" id="PS50110"/>
    </source>
</evidence>
<dbReference type="EMBL" id="QEWP01000010">
    <property type="protein sequence ID" value="PWD98952.1"/>
    <property type="molecule type" value="Genomic_DNA"/>
</dbReference>
<evidence type="ECO:0000313" key="18">
    <source>
        <dbReference type="Proteomes" id="UP000244956"/>
    </source>
</evidence>
<dbReference type="InterPro" id="IPR003594">
    <property type="entry name" value="HATPase_dom"/>
</dbReference>
<dbReference type="InterPro" id="IPR011006">
    <property type="entry name" value="CheY-like_superfamily"/>
</dbReference>
<dbReference type="InterPro" id="IPR015943">
    <property type="entry name" value="WD40/YVTN_repeat-like_dom_sf"/>
</dbReference>
<protein>
    <recommendedName>
        <fullName evidence="2">histidine kinase</fullName>
        <ecNumber evidence="2">2.7.13.3</ecNumber>
    </recommendedName>
</protein>
<accession>A0A2U2B7C6</accession>
<dbReference type="SUPFAM" id="SSF46689">
    <property type="entry name" value="Homeodomain-like"/>
    <property type="match status" value="1"/>
</dbReference>
<dbReference type="InterPro" id="IPR003661">
    <property type="entry name" value="HisK_dim/P_dom"/>
</dbReference>
<keyword evidence="7" id="KW-0067">ATP-binding</keyword>
<proteinExistence type="predicted"/>
<reference evidence="17 18" key="1">
    <citation type="submission" date="2018-05" db="EMBL/GenBank/DDBJ databases">
        <title>Marinilabilia rubrum sp. nov., isolated from saltern sediment.</title>
        <authorList>
            <person name="Zhang R."/>
        </authorList>
    </citation>
    <scope>NUCLEOTIDE SEQUENCE [LARGE SCALE GENOMIC DNA]</scope>
    <source>
        <strain evidence="17 18">WTE16</strain>
    </source>
</reference>
<comment type="caution">
    <text evidence="17">The sequence shown here is derived from an EMBL/GenBank/DDBJ whole genome shotgun (WGS) entry which is preliminary data.</text>
</comment>
<evidence type="ECO:0000256" key="5">
    <source>
        <dbReference type="ARBA" id="ARBA00022741"/>
    </source>
</evidence>
<keyword evidence="13" id="KW-0812">Transmembrane</keyword>
<dbReference type="InterPro" id="IPR018062">
    <property type="entry name" value="HTH_AraC-typ_CS"/>
</dbReference>
<dbReference type="FunFam" id="3.30.565.10:FF:000037">
    <property type="entry name" value="Hybrid sensor histidine kinase/response regulator"/>
    <property type="match status" value="1"/>
</dbReference>
<dbReference type="GO" id="GO:0000155">
    <property type="term" value="F:phosphorelay sensor kinase activity"/>
    <property type="evidence" value="ECO:0007669"/>
    <property type="project" value="InterPro"/>
</dbReference>
<keyword evidence="13" id="KW-1133">Transmembrane helix</keyword>
<dbReference type="Gene3D" id="1.10.10.60">
    <property type="entry name" value="Homeodomain-like"/>
    <property type="match status" value="1"/>
</dbReference>
<evidence type="ECO:0000256" key="2">
    <source>
        <dbReference type="ARBA" id="ARBA00012438"/>
    </source>
</evidence>
<feature type="transmembrane region" description="Helical" evidence="13">
    <location>
        <begin position="758"/>
        <end position="778"/>
    </location>
</feature>
<dbReference type="InterPro" id="IPR005467">
    <property type="entry name" value="His_kinase_dom"/>
</dbReference>
<dbReference type="SUPFAM" id="SSF101898">
    <property type="entry name" value="NHL repeat"/>
    <property type="match status" value="1"/>
</dbReference>
<keyword evidence="13" id="KW-0472">Membrane</keyword>
<dbReference type="CDD" id="cd00082">
    <property type="entry name" value="HisKA"/>
    <property type="match status" value="1"/>
</dbReference>
<dbReference type="Pfam" id="PF02518">
    <property type="entry name" value="HATPase_c"/>
    <property type="match status" value="1"/>
</dbReference>
<keyword evidence="11" id="KW-0804">Transcription</keyword>
<keyword evidence="10" id="KW-0238">DNA-binding</keyword>
<dbReference type="InterPro" id="IPR004358">
    <property type="entry name" value="Sig_transdc_His_kin-like_C"/>
</dbReference>
<dbReference type="PROSITE" id="PS01124">
    <property type="entry name" value="HTH_ARAC_FAMILY_2"/>
    <property type="match status" value="1"/>
</dbReference>
<dbReference type="PROSITE" id="PS50109">
    <property type="entry name" value="HIS_KIN"/>
    <property type="match status" value="1"/>
</dbReference>
<feature type="modified residue" description="4-aspartylphosphate" evidence="12">
    <location>
        <position position="1086"/>
    </location>
</feature>
<evidence type="ECO:0000313" key="17">
    <source>
        <dbReference type="EMBL" id="PWD98952.1"/>
    </source>
</evidence>
<dbReference type="PANTHER" id="PTHR43547:SF2">
    <property type="entry name" value="HYBRID SIGNAL TRANSDUCTION HISTIDINE KINASE C"/>
    <property type="match status" value="1"/>
</dbReference>
<dbReference type="Gene3D" id="3.40.50.2300">
    <property type="match status" value="1"/>
</dbReference>
<dbReference type="Gene3D" id="1.10.287.130">
    <property type="match status" value="1"/>
</dbReference>
<dbReference type="GO" id="GO:0003700">
    <property type="term" value="F:DNA-binding transcription factor activity"/>
    <property type="evidence" value="ECO:0007669"/>
    <property type="project" value="InterPro"/>
</dbReference>
<dbReference type="InterPro" id="IPR036097">
    <property type="entry name" value="HisK_dim/P_sf"/>
</dbReference>
<evidence type="ECO:0000259" key="14">
    <source>
        <dbReference type="PROSITE" id="PS01124"/>
    </source>
</evidence>
<evidence type="ECO:0000256" key="8">
    <source>
        <dbReference type="ARBA" id="ARBA00023012"/>
    </source>
</evidence>
<feature type="domain" description="HTH araC/xylS-type" evidence="14">
    <location>
        <begin position="1184"/>
        <end position="1284"/>
    </location>
</feature>
<dbReference type="SMART" id="SM00448">
    <property type="entry name" value="REC"/>
    <property type="match status" value="1"/>
</dbReference>
<evidence type="ECO:0000259" key="15">
    <source>
        <dbReference type="PROSITE" id="PS50109"/>
    </source>
</evidence>
<gene>
    <name evidence="17" type="ORF">DDZ16_13225</name>
</gene>
<keyword evidence="6" id="KW-0418">Kinase</keyword>
<keyword evidence="18" id="KW-1185">Reference proteome</keyword>
<organism evidence="17 18">
    <name type="scientific">Marinilabilia rubra</name>
    <dbReference type="NCBI Taxonomy" id="2162893"/>
    <lineage>
        <taxon>Bacteria</taxon>
        <taxon>Pseudomonadati</taxon>
        <taxon>Bacteroidota</taxon>
        <taxon>Bacteroidia</taxon>
        <taxon>Marinilabiliales</taxon>
        <taxon>Marinilabiliaceae</taxon>
        <taxon>Marinilabilia</taxon>
    </lineage>
</organism>
<dbReference type="CDD" id="cd00075">
    <property type="entry name" value="HATPase"/>
    <property type="match status" value="1"/>
</dbReference>
<keyword evidence="3 12" id="KW-0597">Phosphoprotein</keyword>